<comment type="caution">
    <text evidence="4">The sequence shown here is derived from an EMBL/GenBank/DDBJ whole genome shotgun (WGS) entry which is preliminary data.</text>
</comment>
<feature type="domain" description="RlpA-like protein double-psi beta-barrel" evidence="3">
    <location>
        <begin position="97"/>
        <end position="169"/>
    </location>
</feature>
<proteinExistence type="predicted"/>
<dbReference type="PANTHER" id="PTHR31836">
    <property type="match status" value="1"/>
</dbReference>
<gene>
    <name evidence="4" type="ORF">Glove_109g144</name>
</gene>
<dbReference type="Gene3D" id="2.40.40.10">
    <property type="entry name" value="RlpA-like domain"/>
    <property type="match status" value="1"/>
</dbReference>
<dbReference type="InterPro" id="IPR051477">
    <property type="entry name" value="Expansin_CellWall"/>
</dbReference>
<dbReference type="OrthoDB" id="623670at2759"/>
<accession>A0A397J2B2</accession>
<dbReference type="InterPro" id="IPR036908">
    <property type="entry name" value="RlpA-like_sf"/>
</dbReference>
<keyword evidence="1 2" id="KW-0732">Signal</keyword>
<dbReference type="AlphaFoldDB" id="A0A397J2B2"/>
<dbReference type="STRING" id="1348612.A0A397J2B2"/>
<organism evidence="4 5">
    <name type="scientific">Diversispora epigaea</name>
    <dbReference type="NCBI Taxonomy" id="1348612"/>
    <lineage>
        <taxon>Eukaryota</taxon>
        <taxon>Fungi</taxon>
        <taxon>Fungi incertae sedis</taxon>
        <taxon>Mucoromycota</taxon>
        <taxon>Glomeromycotina</taxon>
        <taxon>Glomeromycetes</taxon>
        <taxon>Diversisporales</taxon>
        <taxon>Diversisporaceae</taxon>
        <taxon>Diversispora</taxon>
    </lineage>
</organism>
<name>A0A397J2B2_9GLOM</name>
<evidence type="ECO:0000259" key="3">
    <source>
        <dbReference type="Pfam" id="PF03330"/>
    </source>
</evidence>
<evidence type="ECO:0000313" key="4">
    <source>
        <dbReference type="EMBL" id="RHZ82429.1"/>
    </source>
</evidence>
<protein>
    <recommendedName>
        <fullName evidence="3">RlpA-like protein double-psi beta-barrel domain-containing protein</fullName>
    </recommendedName>
</protein>
<dbReference type="InterPro" id="IPR009009">
    <property type="entry name" value="RlpA-like_DPBB"/>
</dbReference>
<feature type="signal peptide" evidence="2">
    <location>
        <begin position="1"/>
        <end position="27"/>
    </location>
</feature>
<dbReference type="SUPFAM" id="SSF50685">
    <property type="entry name" value="Barwin-like endoglucanases"/>
    <property type="match status" value="1"/>
</dbReference>
<dbReference type="EMBL" id="PQFF01000102">
    <property type="protein sequence ID" value="RHZ82429.1"/>
    <property type="molecule type" value="Genomic_DNA"/>
</dbReference>
<dbReference type="CDD" id="cd22191">
    <property type="entry name" value="DPBB_RlpA_EXP_N-like"/>
    <property type="match status" value="1"/>
</dbReference>
<reference evidence="4 5" key="1">
    <citation type="submission" date="2018-08" db="EMBL/GenBank/DDBJ databases">
        <title>Genome and evolution of the arbuscular mycorrhizal fungus Diversispora epigaea (formerly Glomus versiforme) and its bacterial endosymbionts.</title>
        <authorList>
            <person name="Sun X."/>
            <person name="Fei Z."/>
            <person name="Harrison M."/>
        </authorList>
    </citation>
    <scope>NUCLEOTIDE SEQUENCE [LARGE SCALE GENOMIC DNA]</scope>
    <source>
        <strain evidence="4 5">IT104</strain>
    </source>
</reference>
<dbReference type="PANTHER" id="PTHR31836:SF28">
    <property type="entry name" value="SRCR DOMAIN-CONTAINING PROTEIN-RELATED"/>
    <property type="match status" value="1"/>
</dbReference>
<dbReference type="Pfam" id="PF03330">
    <property type="entry name" value="DPBB_1"/>
    <property type="match status" value="1"/>
</dbReference>
<evidence type="ECO:0000256" key="1">
    <source>
        <dbReference type="ARBA" id="ARBA00022729"/>
    </source>
</evidence>
<feature type="chain" id="PRO_5017212935" description="RlpA-like protein double-psi beta-barrel domain-containing protein" evidence="2">
    <location>
        <begin position="28"/>
        <end position="175"/>
    </location>
</feature>
<sequence length="175" mass="18673">MISFQKSAVLFFALALVIILLLAPASAVNVVYRAISKRGEGYRNKLDAPAKLDSPANLVNGKWKGCAKGKASYYNVGLGACGITSNDNDLIFAMPAGMFDQATPNGNPNLNPNCGRTAIVSRKVNGITKNVNVTCVDRCVGCKFGDIDLSPAAFNEIACLEEGRVDVTIYFQDDC</sequence>
<dbReference type="Proteomes" id="UP000266861">
    <property type="component" value="Unassembled WGS sequence"/>
</dbReference>
<evidence type="ECO:0000313" key="5">
    <source>
        <dbReference type="Proteomes" id="UP000266861"/>
    </source>
</evidence>
<evidence type="ECO:0000256" key="2">
    <source>
        <dbReference type="SAM" id="SignalP"/>
    </source>
</evidence>
<keyword evidence="5" id="KW-1185">Reference proteome</keyword>